<evidence type="ECO:0000256" key="6">
    <source>
        <dbReference type="RuleBase" id="RU003682"/>
    </source>
</evidence>
<evidence type="ECO:0000256" key="3">
    <source>
        <dbReference type="ARBA" id="ARBA00022723"/>
    </source>
</evidence>
<evidence type="ECO:0000313" key="9">
    <source>
        <dbReference type="RefSeq" id="XP_022147675.1"/>
    </source>
</evidence>
<evidence type="ECO:0000256" key="1">
    <source>
        <dbReference type="ARBA" id="ARBA00001962"/>
    </source>
</evidence>
<evidence type="ECO:0000256" key="5">
    <source>
        <dbReference type="ARBA" id="ARBA00023004"/>
    </source>
</evidence>
<dbReference type="AlphaFoldDB" id="A0A6J1D0T5"/>
<dbReference type="InterPro" id="IPR044861">
    <property type="entry name" value="IPNS-like_FE2OG_OXY"/>
</dbReference>
<keyword evidence="5 6" id="KW-0408">Iron</keyword>
<dbReference type="GeneID" id="111016539"/>
<comment type="similarity">
    <text evidence="2 6">Belongs to the iron/ascorbate-dependent oxidoreductase family.</text>
</comment>
<dbReference type="KEGG" id="mcha:111016539"/>
<dbReference type="OrthoDB" id="288590at2759"/>
<reference evidence="9" key="1">
    <citation type="submission" date="2025-08" db="UniProtKB">
        <authorList>
            <consortium name="RefSeq"/>
        </authorList>
    </citation>
    <scope>IDENTIFICATION</scope>
    <source>
        <strain evidence="9">OHB3-1</strain>
    </source>
</reference>
<evidence type="ECO:0000313" key="8">
    <source>
        <dbReference type="Proteomes" id="UP000504603"/>
    </source>
</evidence>
<evidence type="ECO:0000256" key="4">
    <source>
        <dbReference type="ARBA" id="ARBA00023002"/>
    </source>
</evidence>
<dbReference type="InterPro" id="IPR005123">
    <property type="entry name" value="Oxoglu/Fe-dep_dioxygenase_dom"/>
</dbReference>
<sequence length="379" mass="42444">MAVAASGINGLILTPLSKADENYHRPTELKAFDDTKAGVKGLIDAGISEIPRIFYRPPEHDHDSDNVSGESQIRIPVIDLEGGERKDIVDRIREASEEFGFFQVINHGIPASVLEEMRDGVRRFHEQDTEVKKQYYTRDITKPFVYNSNFDLYTTATANWRDTFSSVFAPNPPNPQQLPQICRDIMVDYSKRVMEIGKLVLELLSEGLGLSPNYLNNIGCSEGLAFVYHYYPSCPQPEFAIGIPEHSDTDFITVLLQDQIGGLQIRYRNEWVGVAPVDGALVVNIGDLMQLITNDRFKSVKHRVVANEDGPRISVAGIFSNVASPSSKVYGPIKELLSEQNPAMYTQTTIRDFNIQFRSDGLGTSTLEHFKLTRAEADL</sequence>
<dbReference type="InterPro" id="IPR026992">
    <property type="entry name" value="DIOX_N"/>
</dbReference>
<comment type="cofactor">
    <cofactor evidence="1">
        <name>Fe cation</name>
        <dbReference type="ChEBI" id="CHEBI:24875"/>
    </cofactor>
</comment>
<feature type="domain" description="Fe2OG dioxygenase" evidence="7">
    <location>
        <begin position="220"/>
        <end position="322"/>
    </location>
</feature>
<dbReference type="InterPro" id="IPR027443">
    <property type="entry name" value="IPNS-like_sf"/>
</dbReference>
<evidence type="ECO:0000256" key="2">
    <source>
        <dbReference type="ARBA" id="ARBA00008056"/>
    </source>
</evidence>
<protein>
    <submittedName>
        <fullName evidence="9">1-aminocyclopropane-1-carboxylate oxidase homolog 1-like</fullName>
    </submittedName>
</protein>
<organism evidence="8 9">
    <name type="scientific">Momordica charantia</name>
    <name type="common">Bitter gourd</name>
    <name type="synonym">Balsam pear</name>
    <dbReference type="NCBI Taxonomy" id="3673"/>
    <lineage>
        <taxon>Eukaryota</taxon>
        <taxon>Viridiplantae</taxon>
        <taxon>Streptophyta</taxon>
        <taxon>Embryophyta</taxon>
        <taxon>Tracheophyta</taxon>
        <taxon>Spermatophyta</taxon>
        <taxon>Magnoliopsida</taxon>
        <taxon>eudicotyledons</taxon>
        <taxon>Gunneridae</taxon>
        <taxon>Pentapetalae</taxon>
        <taxon>rosids</taxon>
        <taxon>fabids</taxon>
        <taxon>Cucurbitales</taxon>
        <taxon>Cucurbitaceae</taxon>
        <taxon>Momordiceae</taxon>
        <taxon>Momordica</taxon>
    </lineage>
</organism>
<name>A0A6J1D0T5_MOMCH</name>
<dbReference type="Proteomes" id="UP000504603">
    <property type="component" value="Unplaced"/>
</dbReference>
<dbReference type="Pfam" id="PF14226">
    <property type="entry name" value="DIOX_N"/>
    <property type="match status" value="1"/>
</dbReference>
<dbReference type="GO" id="GO:0051213">
    <property type="term" value="F:dioxygenase activity"/>
    <property type="evidence" value="ECO:0007669"/>
    <property type="project" value="UniProtKB-ARBA"/>
</dbReference>
<proteinExistence type="inferred from homology"/>
<dbReference type="Pfam" id="PF03171">
    <property type="entry name" value="2OG-FeII_Oxy"/>
    <property type="match status" value="1"/>
</dbReference>
<gene>
    <name evidence="9" type="primary">LOC111016539</name>
</gene>
<keyword evidence="8" id="KW-1185">Reference proteome</keyword>
<dbReference type="Gene3D" id="2.60.120.330">
    <property type="entry name" value="B-lactam Antibiotic, Isopenicillin N Synthase, Chain"/>
    <property type="match status" value="1"/>
</dbReference>
<dbReference type="PANTHER" id="PTHR10209:SF859">
    <property type="entry name" value="OS03G0690500 PROTEIN"/>
    <property type="match status" value="1"/>
</dbReference>
<dbReference type="FunFam" id="2.60.120.330:FF:000005">
    <property type="entry name" value="1-aminocyclopropane-1-carboxylate oxidase homolog 1"/>
    <property type="match status" value="1"/>
</dbReference>
<evidence type="ECO:0000259" key="7">
    <source>
        <dbReference type="PROSITE" id="PS51471"/>
    </source>
</evidence>
<dbReference type="SUPFAM" id="SSF51197">
    <property type="entry name" value="Clavaminate synthase-like"/>
    <property type="match status" value="1"/>
</dbReference>
<dbReference type="GO" id="GO:0046872">
    <property type="term" value="F:metal ion binding"/>
    <property type="evidence" value="ECO:0007669"/>
    <property type="project" value="UniProtKB-KW"/>
</dbReference>
<dbReference type="PROSITE" id="PS51471">
    <property type="entry name" value="FE2OG_OXY"/>
    <property type="match status" value="1"/>
</dbReference>
<dbReference type="RefSeq" id="XP_022147675.1">
    <property type="nucleotide sequence ID" value="XM_022291983.1"/>
</dbReference>
<keyword evidence="4 6" id="KW-0560">Oxidoreductase</keyword>
<accession>A0A6J1D0T5</accession>
<keyword evidence="3 6" id="KW-0479">Metal-binding</keyword>
<dbReference type="PANTHER" id="PTHR10209">
    <property type="entry name" value="OXIDOREDUCTASE, 2OG-FE II OXYGENASE FAMILY PROTEIN"/>
    <property type="match status" value="1"/>
</dbReference>